<evidence type="ECO:0000313" key="5">
    <source>
        <dbReference type="Proteomes" id="UP000611215"/>
    </source>
</evidence>
<organism evidence="4 5">
    <name type="scientific">Winogradskyella marina</name>
    <dbReference type="NCBI Taxonomy" id="2785530"/>
    <lineage>
        <taxon>Bacteria</taxon>
        <taxon>Pseudomonadati</taxon>
        <taxon>Bacteroidota</taxon>
        <taxon>Flavobacteriia</taxon>
        <taxon>Flavobacteriales</taxon>
        <taxon>Flavobacteriaceae</taxon>
        <taxon>Winogradskyella</taxon>
    </lineage>
</organism>
<dbReference type="Proteomes" id="UP000611215">
    <property type="component" value="Unassembled WGS sequence"/>
</dbReference>
<feature type="transmembrane region" description="Helical" evidence="1">
    <location>
        <begin position="98"/>
        <end position="116"/>
    </location>
</feature>
<feature type="signal peptide" evidence="2">
    <location>
        <begin position="1"/>
        <end position="19"/>
    </location>
</feature>
<keyword evidence="5" id="KW-1185">Reference proteome</keyword>
<protein>
    <submittedName>
        <fullName evidence="4">DUF4129 domain-containing protein</fullName>
    </submittedName>
</protein>
<dbReference type="Pfam" id="PF13559">
    <property type="entry name" value="DUF4129"/>
    <property type="match status" value="1"/>
</dbReference>
<dbReference type="EMBL" id="JADOET010000011">
    <property type="protein sequence ID" value="MBF8150795.1"/>
    <property type="molecule type" value="Genomic_DNA"/>
</dbReference>
<evidence type="ECO:0000259" key="3">
    <source>
        <dbReference type="Pfam" id="PF13559"/>
    </source>
</evidence>
<reference evidence="4 5" key="1">
    <citation type="submission" date="2020-11" db="EMBL/GenBank/DDBJ databases">
        <title>Winogradskyella marina sp. nov., isolated from marine sediment.</title>
        <authorList>
            <person name="Bo J."/>
            <person name="Wang S."/>
            <person name="Song X."/>
            <person name="Du Z."/>
        </authorList>
    </citation>
    <scope>NUCLEOTIDE SEQUENCE [LARGE SCALE GENOMIC DNA]</scope>
    <source>
        <strain evidence="4 5">F6397</strain>
    </source>
</reference>
<feature type="domain" description="Protein-glutamine gamma-glutamyltransferase-like C-terminal" evidence="3">
    <location>
        <begin position="169"/>
        <end position="224"/>
    </location>
</feature>
<keyword evidence="1" id="KW-1133">Transmembrane helix</keyword>
<sequence>MLVYRLFLLCFCFVQLSVAQQSEQPVNYDDTSVEKQHITEDQLEAYKADDDFNYLEVEPEENILDKAYRWFQNILRKFWEAIFGVGTASGFLYFVFKILPYLLLGFLVFLLVRFFLKVNSNNLITKAKQQGSILFSEEEQIIKNEDIPALINEAINQKNYRLAIRYYYLLSLKYLTESDSISWQPQKTNEDYIQEIDKEHIKTDFKNITRIYDYVWYGEFTVDAFKFETLKRPFEQLNNTITKR</sequence>
<evidence type="ECO:0000313" key="4">
    <source>
        <dbReference type="EMBL" id="MBF8150795.1"/>
    </source>
</evidence>
<evidence type="ECO:0000256" key="2">
    <source>
        <dbReference type="SAM" id="SignalP"/>
    </source>
</evidence>
<evidence type="ECO:0000256" key="1">
    <source>
        <dbReference type="SAM" id="Phobius"/>
    </source>
</evidence>
<keyword evidence="1" id="KW-0472">Membrane</keyword>
<proteinExistence type="predicted"/>
<feature type="chain" id="PRO_5045793947" evidence="2">
    <location>
        <begin position="20"/>
        <end position="244"/>
    </location>
</feature>
<dbReference type="RefSeq" id="WP_195872051.1">
    <property type="nucleotide sequence ID" value="NZ_JADOET010000011.1"/>
</dbReference>
<comment type="caution">
    <text evidence="4">The sequence shown here is derived from an EMBL/GenBank/DDBJ whole genome shotgun (WGS) entry which is preliminary data.</text>
</comment>
<accession>A0ABS0EMV6</accession>
<gene>
    <name evidence="4" type="ORF">ITJ86_12860</name>
</gene>
<dbReference type="InterPro" id="IPR025403">
    <property type="entry name" value="TgpA-like_C"/>
</dbReference>
<name>A0ABS0EMV6_9FLAO</name>
<keyword evidence="1" id="KW-0812">Transmembrane</keyword>
<keyword evidence="2" id="KW-0732">Signal</keyword>